<evidence type="ECO:0000256" key="2">
    <source>
        <dbReference type="RuleBase" id="RU003750"/>
    </source>
</evidence>
<dbReference type="EMBL" id="OBQK01000009">
    <property type="protein sequence ID" value="SOC56806.1"/>
    <property type="molecule type" value="Genomic_DNA"/>
</dbReference>
<feature type="transmembrane region" description="Helical" evidence="3">
    <location>
        <begin position="132"/>
        <end position="150"/>
    </location>
</feature>
<dbReference type="Proteomes" id="UP000219688">
    <property type="component" value="Unassembled WGS sequence"/>
</dbReference>
<dbReference type="AlphaFoldDB" id="A0A285VUA4"/>
<name>A0A285VUA4_9MICO</name>
<comment type="similarity">
    <text evidence="2">Belongs to the CDP-alcohol phosphatidyltransferase class-I family.</text>
</comment>
<feature type="transmembrane region" description="Helical" evidence="3">
    <location>
        <begin position="84"/>
        <end position="111"/>
    </location>
</feature>
<keyword evidence="3" id="KW-0472">Membrane</keyword>
<dbReference type="InterPro" id="IPR048254">
    <property type="entry name" value="CDP_ALCOHOL_P_TRANSF_CS"/>
</dbReference>
<dbReference type="Pfam" id="PF01066">
    <property type="entry name" value="CDP-OH_P_transf"/>
    <property type="match status" value="1"/>
</dbReference>
<sequence length="179" mass="18880">MDPVLRRPGLPPGDRVTLGRGVLVAALAVLVARSLLAGDPTRTWVVVGVGVLAWALDGVDGYVARRTGTVTDRGAVLDSGVDGALVLVAAVAVAGVAPWALVGGLLYPVFLLVQAWRPAWRRRLPHRAWRKVAGGTLTGTLVLGAAPFWPEAAVQVAVVVAVAWVTWSFVVDVLWLERT</sequence>
<dbReference type="InterPro" id="IPR043130">
    <property type="entry name" value="CDP-OH_PTrfase_TM_dom"/>
</dbReference>
<dbReference type="PROSITE" id="PS00379">
    <property type="entry name" value="CDP_ALCOHOL_P_TRANSF"/>
    <property type="match status" value="1"/>
</dbReference>
<keyword evidence="5" id="KW-1185">Reference proteome</keyword>
<keyword evidence="3" id="KW-1133">Transmembrane helix</keyword>
<evidence type="ECO:0000256" key="3">
    <source>
        <dbReference type="SAM" id="Phobius"/>
    </source>
</evidence>
<evidence type="ECO:0000313" key="4">
    <source>
        <dbReference type="EMBL" id="SOC56806.1"/>
    </source>
</evidence>
<gene>
    <name evidence="4" type="ORF">SAMN05421879_10911</name>
</gene>
<accession>A0A285VUA4</accession>
<feature type="transmembrane region" description="Helical" evidence="3">
    <location>
        <begin position="43"/>
        <end position="64"/>
    </location>
</feature>
<organism evidence="4 5">
    <name type="scientific">Ornithinimicrobium cerasi</name>
    <dbReference type="NCBI Taxonomy" id="2248773"/>
    <lineage>
        <taxon>Bacteria</taxon>
        <taxon>Bacillati</taxon>
        <taxon>Actinomycetota</taxon>
        <taxon>Actinomycetes</taxon>
        <taxon>Micrococcales</taxon>
        <taxon>Ornithinimicrobiaceae</taxon>
        <taxon>Ornithinimicrobium</taxon>
    </lineage>
</organism>
<evidence type="ECO:0000256" key="1">
    <source>
        <dbReference type="ARBA" id="ARBA00022679"/>
    </source>
</evidence>
<proteinExistence type="inferred from homology"/>
<evidence type="ECO:0000313" key="5">
    <source>
        <dbReference type="Proteomes" id="UP000219688"/>
    </source>
</evidence>
<reference evidence="5" key="1">
    <citation type="submission" date="2017-08" db="EMBL/GenBank/DDBJ databases">
        <authorList>
            <person name="Varghese N."/>
            <person name="Submissions S."/>
        </authorList>
    </citation>
    <scope>NUCLEOTIDE SEQUENCE [LARGE SCALE GENOMIC DNA]</scope>
    <source>
        <strain evidence="5">USBA17B2</strain>
    </source>
</reference>
<keyword evidence="3" id="KW-0812">Transmembrane</keyword>
<dbReference type="GO" id="GO:0016780">
    <property type="term" value="F:phosphotransferase activity, for other substituted phosphate groups"/>
    <property type="evidence" value="ECO:0007669"/>
    <property type="project" value="InterPro"/>
</dbReference>
<dbReference type="GO" id="GO:0016020">
    <property type="term" value="C:membrane"/>
    <property type="evidence" value="ECO:0007669"/>
    <property type="project" value="InterPro"/>
</dbReference>
<dbReference type="InterPro" id="IPR000462">
    <property type="entry name" value="CDP-OH_P_trans"/>
</dbReference>
<feature type="transmembrane region" description="Helical" evidence="3">
    <location>
        <begin position="156"/>
        <end position="176"/>
    </location>
</feature>
<dbReference type="RefSeq" id="WP_170955481.1">
    <property type="nucleotide sequence ID" value="NZ_OBQK01000009.1"/>
</dbReference>
<protein>
    <submittedName>
        <fullName evidence="4">Phosphatidylglycerophosphate synthase</fullName>
    </submittedName>
</protein>
<feature type="transmembrane region" description="Helical" evidence="3">
    <location>
        <begin position="18"/>
        <end position="36"/>
    </location>
</feature>
<dbReference type="GO" id="GO:0008654">
    <property type="term" value="P:phospholipid biosynthetic process"/>
    <property type="evidence" value="ECO:0007669"/>
    <property type="project" value="InterPro"/>
</dbReference>
<keyword evidence="1 2" id="KW-0808">Transferase</keyword>
<dbReference type="Gene3D" id="1.20.120.1760">
    <property type="match status" value="1"/>
</dbReference>